<gene>
    <name evidence="2" type="ORF">LLUT_LOCUS24363</name>
</gene>
<keyword evidence="3" id="KW-1185">Reference proteome</keyword>
<protein>
    <submittedName>
        <fullName evidence="2">Uncharacterized protein</fullName>
    </submittedName>
</protein>
<dbReference type="AlphaFoldDB" id="A0AAV1XPS5"/>
<comment type="caution">
    <text evidence="2">The sequence shown here is derived from an EMBL/GenBank/DDBJ whole genome shotgun (WGS) entry which is preliminary data.</text>
</comment>
<accession>A0AAV1XPS5</accession>
<sequence length="145" mass="16269">MAAIGASLIPASSFPIYRCQEPSQTVMKLKAKRIPIMPPRFVLSVDRVPETSMTAILPNNGIPSVKVNGEEGTLAEKVKRSENKKDEEEEELNRRSGWRSYVEQSKEIAKPDGRLPRWFSPLESGSRLDKSPLLLFLPELECSSQ</sequence>
<evidence type="ECO:0000256" key="1">
    <source>
        <dbReference type="SAM" id="MobiDB-lite"/>
    </source>
</evidence>
<name>A0AAV1XPS5_LUPLU</name>
<organism evidence="2 3">
    <name type="scientific">Lupinus luteus</name>
    <name type="common">European yellow lupine</name>
    <dbReference type="NCBI Taxonomy" id="3873"/>
    <lineage>
        <taxon>Eukaryota</taxon>
        <taxon>Viridiplantae</taxon>
        <taxon>Streptophyta</taxon>
        <taxon>Embryophyta</taxon>
        <taxon>Tracheophyta</taxon>
        <taxon>Spermatophyta</taxon>
        <taxon>Magnoliopsida</taxon>
        <taxon>eudicotyledons</taxon>
        <taxon>Gunneridae</taxon>
        <taxon>Pentapetalae</taxon>
        <taxon>rosids</taxon>
        <taxon>fabids</taxon>
        <taxon>Fabales</taxon>
        <taxon>Fabaceae</taxon>
        <taxon>Papilionoideae</taxon>
        <taxon>50 kb inversion clade</taxon>
        <taxon>genistoids sensu lato</taxon>
        <taxon>core genistoids</taxon>
        <taxon>Genisteae</taxon>
        <taxon>Lupinus</taxon>
    </lineage>
</organism>
<evidence type="ECO:0000313" key="3">
    <source>
        <dbReference type="Proteomes" id="UP001497480"/>
    </source>
</evidence>
<proteinExistence type="predicted"/>
<evidence type="ECO:0000313" key="2">
    <source>
        <dbReference type="EMBL" id="CAL0323303.1"/>
    </source>
</evidence>
<feature type="region of interest" description="Disordered" evidence="1">
    <location>
        <begin position="67"/>
        <end position="99"/>
    </location>
</feature>
<reference evidence="2 3" key="1">
    <citation type="submission" date="2024-03" db="EMBL/GenBank/DDBJ databases">
        <authorList>
            <person name="Martinez-Hernandez J."/>
        </authorList>
    </citation>
    <scope>NUCLEOTIDE SEQUENCE [LARGE SCALE GENOMIC DNA]</scope>
</reference>
<dbReference type="EMBL" id="CAXHTB010000017">
    <property type="protein sequence ID" value="CAL0323303.1"/>
    <property type="molecule type" value="Genomic_DNA"/>
</dbReference>
<feature type="compositionally biased region" description="Basic and acidic residues" evidence="1">
    <location>
        <begin position="74"/>
        <end position="86"/>
    </location>
</feature>
<dbReference type="Proteomes" id="UP001497480">
    <property type="component" value="Unassembled WGS sequence"/>
</dbReference>